<accession>A0ABW3DN82</accession>
<dbReference type="EMBL" id="JBHTHX010000318">
    <property type="protein sequence ID" value="MFD0885253.1"/>
    <property type="molecule type" value="Genomic_DNA"/>
</dbReference>
<evidence type="ECO:0000313" key="2">
    <source>
        <dbReference type="EMBL" id="MFD0885253.1"/>
    </source>
</evidence>
<dbReference type="Proteomes" id="UP001597024">
    <property type="component" value="Unassembled WGS sequence"/>
</dbReference>
<sequence length="93" mass="10556">MNRRSLAAQLRMLARERPTDITLKLLHLAADLEPDRYWPRDETRPVTEQPVRPAPEPPVVTLPVEQPAQVPEAEAKSVPVRRGLFGIFGRRPS</sequence>
<proteinExistence type="predicted"/>
<evidence type="ECO:0000256" key="1">
    <source>
        <dbReference type="SAM" id="MobiDB-lite"/>
    </source>
</evidence>
<organism evidence="2 3">
    <name type="scientific">Streptosporangium algeriense</name>
    <dbReference type="NCBI Taxonomy" id="1682748"/>
    <lineage>
        <taxon>Bacteria</taxon>
        <taxon>Bacillati</taxon>
        <taxon>Actinomycetota</taxon>
        <taxon>Actinomycetes</taxon>
        <taxon>Streptosporangiales</taxon>
        <taxon>Streptosporangiaceae</taxon>
        <taxon>Streptosporangium</taxon>
    </lineage>
</organism>
<comment type="caution">
    <text evidence="2">The sequence shown here is derived from an EMBL/GenBank/DDBJ whole genome shotgun (WGS) entry which is preliminary data.</text>
</comment>
<gene>
    <name evidence="2" type="ORF">ACFQ08_11925</name>
</gene>
<reference evidence="3" key="1">
    <citation type="journal article" date="2019" name="Int. J. Syst. Evol. Microbiol.">
        <title>The Global Catalogue of Microorganisms (GCM) 10K type strain sequencing project: providing services to taxonomists for standard genome sequencing and annotation.</title>
        <authorList>
            <consortium name="The Broad Institute Genomics Platform"/>
            <consortium name="The Broad Institute Genome Sequencing Center for Infectious Disease"/>
            <person name="Wu L."/>
            <person name="Ma J."/>
        </authorList>
    </citation>
    <scope>NUCLEOTIDE SEQUENCE [LARGE SCALE GENOMIC DNA]</scope>
    <source>
        <strain evidence="3">CCUG 62974</strain>
    </source>
</reference>
<protein>
    <submittedName>
        <fullName evidence="2">Uncharacterized protein</fullName>
    </submittedName>
</protein>
<keyword evidence="3" id="KW-1185">Reference proteome</keyword>
<name>A0ABW3DN82_9ACTN</name>
<feature type="region of interest" description="Disordered" evidence="1">
    <location>
        <begin position="38"/>
        <end position="60"/>
    </location>
</feature>
<evidence type="ECO:0000313" key="3">
    <source>
        <dbReference type="Proteomes" id="UP001597024"/>
    </source>
</evidence>